<evidence type="ECO:0000313" key="2">
    <source>
        <dbReference type="EMBL" id="OAQ23480.1"/>
    </source>
</evidence>
<evidence type="ECO:0000256" key="1">
    <source>
        <dbReference type="SAM" id="SignalP"/>
    </source>
</evidence>
<sequence>MAVFLSHFLHFLTFFLLSLCLFLQRCQLCFAPSHSRGAFEISLLANCHNTVVFRNAAVFLTVFY</sequence>
<feature type="signal peptide" evidence="1">
    <location>
        <begin position="1"/>
        <end position="20"/>
    </location>
</feature>
<keyword evidence="3" id="KW-1185">Reference proteome</keyword>
<reference evidence="2 3" key="1">
    <citation type="submission" date="2016-05" db="EMBL/GenBank/DDBJ databases">
        <title>Genome sequencing reveals origins of a unique bacterial endosymbiosis in the earliest lineages of terrestrial Fungi.</title>
        <authorList>
            <consortium name="DOE Joint Genome Institute"/>
            <person name="Uehling J."/>
            <person name="Gryganskyi A."/>
            <person name="Hameed K."/>
            <person name="Tschaplinski T."/>
            <person name="Misztal P."/>
            <person name="Wu S."/>
            <person name="Desiro A."/>
            <person name="Vande Pol N."/>
            <person name="Du Z.-Y."/>
            <person name="Zienkiewicz A."/>
            <person name="Zienkiewicz K."/>
            <person name="Morin E."/>
            <person name="Tisserant E."/>
            <person name="Splivallo R."/>
            <person name="Hainaut M."/>
            <person name="Henrissat B."/>
            <person name="Ohm R."/>
            <person name="Kuo A."/>
            <person name="Yan J."/>
            <person name="Lipzen A."/>
            <person name="Nolan M."/>
            <person name="Labutti K."/>
            <person name="Barry K."/>
            <person name="Goldstein A."/>
            <person name="Labbe J."/>
            <person name="Schadt C."/>
            <person name="Tuskan G."/>
            <person name="Grigoriev I."/>
            <person name="Martin F."/>
            <person name="Vilgalys R."/>
            <person name="Bonito G."/>
        </authorList>
    </citation>
    <scope>NUCLEOTIDE SEQUENCE [LARGE SCALE GENOMIC DNA]</scope>
    <source>
        <strain evidence="2 3">AG-77</strain>
    </source>
</reference>
<keyword evidence="1" id="KW-0732">Signal</keyword>
<evidence type="ECO:0000313" key="3">
    <source>
        <dbReference type="Proteomes" id="UP000078512"/>
    </source>
</evidence>
<accession>A0A197JEC6</accession>
<feature type="chain" id="PRO_5008275842" description="Secreted protein" evidence="1">
    <location>
        <begin position="21"/>
        <end position="64"/>
    </location>
</feature>
<dbReference type="Proteomes" id="UP000078512">
    <property type="component" value="Unassembled WGS sequence"/>
</dbReference>
<proteinExistence type="predicted"/>
<name>A0A197JEC6_9FUNG</name>
<evidence type="ECO:0008006" key="4">
    <source>
        <dbReference type="Google" id="ProtNLM"/>
    </source>
</evidence>
<dbReference type="EMBL" id="KV442117">
    <property type="protein sequence ID" value="OAQ23480.1"/>
    <property type="molecule type" value="Genomic_DNA"/>
</dbReference>
<protein>
    <recommendedName>
        <fullName evidence="4">Secreted protein</fullName>
    </recommendedName>
</protein>
<dbReference type="AlphaFoldDB" id="A0A197JEC6"/>
<organism evidence="2 3">
    <name type="scientific">Linnemannia elongata AG-77</name>
    <dbReference type="NCBI Taxonomy" id="1314771"/>
    <lineage>
        <taxon>Eukaryota</taxon>
        <taxon>Fungi</taxon>
        <taxon>Fungi incertae sedis</taxon>
        <taxon>Mucoromycota</taxon>
        <taxon>Mortierellomycotina</taxon>
        <taxon>Mortierellomycetes</taxon>
        <taxon>Mortierellales</taxon>
        <taxon>Mortierellaceae</taxon>
        <taxon>Linnemannia</taxon>
    </lineage>
</organism>
<gene>
    <name evidence="2" type="ORF">K457DRAFT_208313</name>
</gene>